<comment type="caution">
    <text evidence="1">The sequence shown here is derived from an EMBL/GenBank/DDBJ whole genome shotgun (WGS) entry which is preliminary data.</text>
</comment>
<accession>A0A9P4WI86</accession>
<reference evidence="1" key="1">
    <citation type="submission" date="2019-04" db="EMBL/GenBank/DDBJ databases">
        <title>Sequencing of skin fungus with MAO and IRED activity.</title>
        <authorList>
            <person name="Marsaioli A.J."/>
            <person name="Bonatto J.M.C."/>
            <person name="Reis Junior O."/>
        </authorList>
    </citation>
    <scope>NUCLEOTIDE SEQUENCE</scope>
    <source>
        <strain evidence="1">28M1</strain>
    </source>
</reference>
<keyword evidence="2" id="KW-1185">Reference proteome</keyword>
<proteinExistence type="predicted"/>
<evidence type="ECO:0000313" key="2">
    <source>
        <dbReference type="Proteomes" id="UP000758155"/>
    </source>
</evidence>
<dbReference type="OrthoDB" id="3753531at2759"/>
<organism evidence="1 2">
    <name type="scientific">Didymella heteroderae</name>
    <dbReference type="NCBI Taxonomy" id="1769908"/>
    <lineage>
        <taxon>Eukaryota</taxon>
        <taxon>Fungi</taxon>
        <taxon>Dikarya</taxon>
        <taxon>Ascomycota</taxon>
        <taxon>Pezizomycotina</taxon>
        <taxon>Dothideomycetes</taxon>
        <taxon>Pleosporomycetidae</taxon>
        <taxon>Pleosporales</taxon>
        <taxon>Pleosporineae</taxon>
        <taxon>Didymellaceae</taxon>
        <taxon>Didymella</taxon>
    </lineage>
</organism>
<dbReference type="AlphaFoldDB" id="A0A9P4WI86"/>
<dbReference type="Proteomes" id="UP000758155">
    <property type="component" value="Unassembled WGS sequence"/>
</dbReference>
<evidence type="ECO:0000313" key="1">
    <source>
        <dbReference type="EMBL" id="KAF3033305.1"/>
    </source>
</evidence>
<dbReference type="EMBL" id="SWKV01000083">
    <property type="protein sequence ID" value="KAF3033305.1"/>
    <property type="molecule type" value="Genomic_DNA"/>
</dbReference>
<protein>
    <submittedName>
        <fullName evidence="1">Uncharacterized protein</fullName>
    </submittedName>
</protein>
<name>A0A9P4WI86_9PLEO</name>
<gene>
    <name evidence="1" type="ORF">E8E12_000670</name>
</gene>
<sequence>MEKHYAHTMRIALTRLFAGISMLVHQPTSRISLPEAADKNKIAKADLLFAYFEPKTGFLAFNTQPQLAKSFGAIYNANGTLGFQSIPAFVAPWFMLVNMLHFVTWHVDGWRPFEQFRANTVLWPLMIQAQMENLTLPRFG</sequence>